<evidence type="ECO:0000256" key="1">
    <source>
        <dbReference type="SAM" id="SignalP"/>
    </source>
</evidence>
<accession>A0A8J8MI72</accession>
<dbReference type="Proteomes" id="UP000683246">
    <property type="component" value="Chromosome"/>
</dbReference>
<evidence type="ECO:0000313" key="3">
    <source>
        <dbReference type="Proteomes" id="UP000683246"/>
    </source>
</evidence>
<dbReference type="InterPro" id="IPR011050">
    <property type="entry name" value="Pectin_lyase_fold/virulence"/>
</dbReference>
<dbReference type="KEGG" id="vpy:HZI73_06185"/>
<evidence type="ECO:0008006" key="4">
    <source>
        <dbReference type="Google" id="ProtNLM"/>
    </source>
</evidence>
<dbReference type="SUPFAM" id="SSF51126">
    <property type="entry name" value="Pectin lyase-like"/>
    <property type="match status" value="1"/>
</dbReference>
<gene>
    <name evidence="2" type="ORF">HZI73_06185</name>
</gene>
<dbReference type="EMBL" id="CP058649">
    <property type="protein sequence ID" value="QUI21916.1"/>
    <property type="molecule type" value="Genomic_DNA"/>
</dbReference>
<protein>
    <recommendedName>
        <fullName evidence="4">Pectate lyase</fullName>
    </recommendedName>
</protein>
<sequence length="404" mass="44731">MKRYFGSKNRMKLTAIIICFTLMMTTTHLNILAASKKVGDPHVTFGPNDSRYNTLMNKWKSAGVDPGIPFESSIRNNVKVTLTGGNSRAINNAITEAKGKGGHVLLKNGNYNIDAAIKMKTGVSIVGESRDGVICTINKSMTRGGAFEFLEGVHNSGIYDITIKGGWFIMNNGKKQFYPKHKWNIGSKTENNELDGNSTRSVSMVKCYNCWLDNVKILNSADHPLWINANHNTIRDVNIKGAFNKHGGCHGYFMVMGAYNLITGCNATQIRHISIQGQGAEYNVFYKNDFKQEISFHTHDKGNNLVEKNTITLPADMPAGNGVPNYYAIMGPWSINHQLSTNKSFVYKNTVKELNHGGATPWSDNSVVYKGPHYVKPANPLTNFKPIAENLSPQGGSFYPVRLN</sequence>
<dbReference type="AlphaFoldDB" id="A0A8J8MI72"/>
<dbReference type="RefSeq" id="WP_212697387.1">
    <property type="nucleotide sequence ID" value="NZ_CP058649.1"/>
</dbReference>
<feature type="signal peptide" evidence="1">
    <location>
        <begin position="1"/>
        <end position="33"/>
    </location>
</feature>
<dbReference type="Gene3D" id="2.160.20.10">
    <property type="entry name" value="Single-stranded right-handed beta-helix, Pectin lyase-like"/>
    <property type="match status" value="1"/>
</dbReference>
<keyword evidence="1" id="KW-0732">Signal</keyword>
<name>A0A8J8MI72_9FIRM</name>
<reference evidence="2" key="1">
    <citation type="submission" date="2020-07" db="EMBL/GenBank/DDBJ databases">
        <title>Vallitalea pronyensis genome.</title>
        <authorList>
            <person name="Postec A."/>
        </authorList>
    </citation>
    <scope>NUCLEOTIDE SEQUENCE</scope>
    <source>
        <strain evidence="2">FatNI3</strain>
    </source>
</reference>
<proteinExistence type="predicted"/>
<keyword evidence="3" id="KW-1185">Reference proteome</keyword>
<feature type="chain" id="PRO_5035227158" description="Pectate lyase" evidence="1">
    <location>
        <begin position="34"/>
        <end position="404"/>
    </location>
</feature>
<dbReference type="InterPro" id="IPR012334">
    <property type="entry name" value="Pectin_lyas_fold"/>
</dbReference>
<organism evidence="2 3">
    <name type="scientific">Vallitalea pronyensis</name>
    <dbReference type="NCBI Taxonomy" id="1348613"/>
    <lineage>
        <taxon>Bacteria</taxon>
        <taxon>Bacillati</taxon>
        <taxon>Bacillota</taxon>
        <taxon>Clostridia</taxon>
        <taxon>Lachnospirales</taxon>
        <taxon>Vallitaleaceae</taxon>
        <taxon>Vallitalea</taxon>
    </lineage>
</organism>
<evidence type="ECO:0000313" key="2">
    <source>
        <dbReference type="EMBL" id="QUI21916.1"/>
    </source>
</evidence>